<keyword evidence="3" id="KW-1185">Reference proteome</keyword>
<dbReference type="Proteomes" id="UP001057221">
    <property type="component" value="Segment"/>
</dbReference>
<feature type="compositionally biased region" description="Basic and acidic residues" evidence="1">
    <location>
        <begin position="100"/>
        <end position="111"/>
    </location>
</feature>
<accession>A0A9E7MS01</accession>
<protein>
    <submittedName>
        <fullName evidence="2">Uncharacterized protein</fullName>
    </submittedName>
</protein>
<name>A0A9E7MS01_9CAUD</name>
<proteinExistence type="predicted"/>
<sequence length="159" mass="17211">MLTLAKALKANPAINAYLLENGATDSDGYAPAYALILPDPATGLFPAHVLHRRTGLALTAPEGMSAETLLDNLSPGGCWSHGLKGARVTLDGKAPPAPAPKHDPRPWHETQRERIERDFPREAFEAQCAAEAAEAYARAEERNRAWAYADSVNRRTLTA</sequence>
<reference evidence="2 3" key="1">
    <citation type="submission" date="2022-05" db="EMBL/GenBank/DDBJ databases">
        <authorList>
            <person name="Friedrich I."/>
            <person name="Poehlein A."/>
            <person name="Schneider D."/>
            <person name="Hertel R."/>
            <person name="Daniel R."/>
        </authorList>
    </citation>
    <scope>NUCLEOTIDE SEQUENCE [LARGE SCALE GENOMIC DNA]</scope>
</reference>
<evidence type="ECO:0000256" key="1">
    <source>
        <dbReference type="SAM" id="MobiDB-lite"/>
    </source>
</evidence>
<evidence type="ECO:0000313" key="2">
    <source>
        <dbReference type="EMBL" id="USN15034.1"/>
    </source>
</evidence>
<organism evidence="2 3">
    <name type="scientific">Brevundimonas phage vB_BpoS-Domovoi</name>
    <dbReference type="NCBI Taxonomy" id="2948598"/>
    <lineage>
        <taxon>Viruses</taxon>
        <taxon>Duplodnaviria</taxon>
        <taxon>Heunggongvirae</taxon>
        <taxon>Uroviricota</taxon>
        <taxon>Caudoviricetes</taxon>
        <taxon>Jeanschmidtviridae</taxon>
        <taxon>Marchewkavirus</taxon>
        <taxon>Marchewkavirus domovoi</taxon>
    </lineage>
</organism>
<evidence type="ECO:0000313" key="3">
    <source>
        <dbReference type="Proteomes" id="UP001057221"/>
    </source>
</evidence>
<feature type="region of interest" description="Disordered" evidence="1">
    <location>
        <begin position="89"/>
        <end position="111"/>
    </location>
</feature>
<dbReference type="EMBL" id="ON529855">
    <property type="protein sequence ID" value="USN15034.1"/>
    <property type="molecule type" value="Genomic_DNA"/>
</dbReference>
<gene>
    <name evidence="2" type="ORF">DOMOVOI_05840</name>
</gene>